<dbReference type="SUPFAM" id="SSF53448">
    <property type="entry name" value="Nucleotide-diphospho-sugar transferases"/>
    <property type="match status" value="1"/>
</dbReference>
<dbReference type="GO" id="GO:0000032">
    <property type="term" value="P:cell wall mannoprotein biosynthetic process"/>
    <property type="evidence" value="ECO:0007669"/>
    <property type="project" value="TreeGrafter"/>
</dbReference>
<comment type="similarity">
    <text evidence="1">Belongs to the glycosyltransferase 15 family.</text>
</comment>
<gene>
    <name evidence="5" type="ORF">QBC37DRAFT_72619</name>
</gene>
<organism evidence="5 6">
    <name type="scientific">Rhypophila decipiens</name>
    <dbReference type="NCBI Taxonomy" id="261697"/>
    <lineage>
        <taxon>Eukaryota</taxon>
        <taxon>Fungi</taxon>
        <taxon>Dikarya</taxon>
        <taxon>Ascomycota</taxon>
        <taxon>Pezizomycotina</taxon>
        <taxon>Sordariomycetes</taxon>
        <taxon>Sordariomycetidae</taxon>
        <taxon>Sordariales</taxon>
        <taxon>Naviculisporaceae</taxon>
        <taxon>Rhypophila</taxon>
    </lineage>
</organism>
<keyword evidence="2" id="KW-0328">Glycosyltransferase</keyword>
<keyword evidence="3" id="KW-0808">Transferase</keyword>
<name>A0AAN6YIQ8_9PEZI</name>
<sequence length="448" mass="52346">MLLRNINLPRAGISHILRNFLRFLRQYRIALLLLVLAATLEVSLHARKYSIPRPDHDLDKPFYSRCQEPAVNQSREDAALVMLVRNWELEKALKTVHSIEKHFNKWFHYPIVFLNDVPWTDEFMERMKEAPSGEVVFDVLTPEEWSFPAGMDAEAARESIDRQGKAGILYGGLESYHHMCRFFSGKFYNVPALRPYKWYWRIEPDVEFHCAITYDPFLEMARHDKVYGFTIALTELPRTCPTLFRRISDFKEARHLPTTTLWKAMISPSWVPWPLRGMSSWLFNTGHTDRHGDSWNLCHYWSNFEIASLDFFRGKEYQELVRSLDNTGGFYHERWGDADVHSLALAMLLDARYIHHFQDIGYHHDIFTQCPVNAAGEKQLPRSESLVENQPWAPEGRHDDPNAIGCRCECDAAVRGGTMDYSGYCTHRLTLPNRATRRSWVDLAVTWF</sequence>
<reference evidence="5" key="2">
    <citation type="submission" date="2023-05" db="EMBL/GenBank/DDBJ databases">
        <authorList>
            <consortium name="Lawrence Berkeley National Laboratory"/>
            <person name="Steindorff A."/>
            <person name="Hensen N."/>
            <person name="Bonometti L."/>
            <person name="Westerberg I."/>
            <person name="Brannstrom I.O."/>
            <person name="Guillou S."/>
            <person name="Cros-Aarteil S."/>
            <person name="Calhoun S."/>
            <person name="Haridas S."/>
            <person name="Kuo A."/>
            <person name="Mondo S."/>
            <person name="Pangilinan J."/>
            <person name="Riley R."/>
            <person name="Labutti K."/>
            <person name="Andreopoulos B."/>
            <person name="Lipzen A."/>
            <person name="Chen C."/>
            <person name="Yanf M."/>
            <person name="Daum C."/>
            <person name="Ng V."/>
            <person name="Clum A."/>
            <person name="Ohm R."/>
            <person name="Martin F."/>
            <person name="Silar P."/>
            <person name="Natvig D."/>
            <person name="Lalanne C."/>
            <person name="Gautier V."/>
            <person name="Ament-Velasquez S.L."/>
            <person name="Kruys A."/>
            <person name="Hutchinson M.I."/>
            <person name="Powell A.J."/>
            <person name="Barry K."/>
            <person name="Miller A.N."/>
            <person name="Grigoriev I.V."/>
            <person name="Debuchy R."/>
            <person name="Gladieux P."/>
            <person name="Thoren M.H."/>
            <person name="Johannesson H."/>
        </authorList>
    </citation>
    <scope>NUCLEOTIDE SEQUENCE</scope>
    <source>
        <strain evidence="5">PSN293</strain>
    </source>
</reference>
<dbReference type="InterPro" id="IPR029044">
    <property type="entry name" value="Nucleotide-diphossugar_trans"/>
</dbReference>
<proteinExistence type="inferred from homology"/>
<dbReference type="GO" id="GO:0000026">
    <property type="term" value="F:alpha-1,2-mannosyltransferase activity"/>
    <property type="evidence" value="ECO:0007669"/>
    <property type="project" value="TreeGrafter"/>
</dbReference>
<evidence type="ECO:0000256" key="3">
    <source>
        <dbReference type="ARBA" id="ARBA00022679"/>
    </source>
</evidence>
<feature type="active site" description="Nucleophile" evidence="4">
    <location>
        <position position="305"/>
    </location>
</feature>
<dbReference type="GO" id="GO:0005794">
    <property type="term" value="C:Golgi apparatus"/>
    <property type="evidence" value="ECO:0007669"/>
    <property type="project" value="TreeGrafter"/>
</dbReference>
<evidence type="ECO:0000313" key="5">
    <source>
        <dbReference type="EMBL" id="KAK4219854.1"/>
    </source>
</evidence>
<evidence type="ECO:0000256" key="4">
    <source>
        <dbReference type="PIRSR" id="PIRSR018153-1"/>
    </source>
</evidence>
<dbReference type="PANTHER" id="PTHR31121">
    <property type="entry name" value="ALPHA-1,2 MANNOSYLTRANSFERASE KTR1"/>
    <property type="match status" value="1"/>
</dbReference>
<dbReference type="GO" id="GO:0016020">
    <property type="term" value="C:membrane"/>
    <property type="evidence" value="ECO:0007669"/>
    <property type="project" value="InterPro"/>
</dbReference>
<dbReference type="EMBL" id="MU858046">
    <property type="protein sequence ID" value="KAK4219854.1"/>
    <property type="molecule type" value="Genomic_DNA"/>
</dbReference>
<dbReference type="Gene3D" id="3.90.550.10">
    <property type="entry name" value="Spore Coat Polysaccharide Biosynthesis Protein SpsA, Chain A"/>
    <property type="match status" value="1"/>
</dbReference>
<dbReference type="GO" id="GO:0006487">
    <property type="term" value="P:protein N-linked glycosylation"/>
    <property type="evidence" value="ECO:0007669"/>
    <property type="project" value="TreeGrafter"/>
</dbReference>
<dbReference type="PIRSF" id="PIRSF018153">
    <property type="entry name" value="Glyco_trans_15"/>
    <property type="match status" value="1"/>
</dbReference>
<dbReference type="InterPro" id="IPR002685">
    <property type="entry name" value="Glyco_trans_15"/>
</dbReference>
<dbReference type="Pfam" id="PF01793">
    <property type="entry name" value="Glyco_transf_15"/>
    <property type="match status" value="1"/>
</dbReference>
<protein>
    <submittedName>
        <fullName evidence="5">Family 15 putative glycosyltransferase</fullName>
    </submittedName>
</protein>
<comment type="caution">
    <text evidence="5">The sequence shown here is derived from an EMBL/GenBank/DDBJ whole genome shotgun (WGS) entry which is preliminary data.</text>
</comment>
<dbReference type="Proteomes" id="UP001301769">
    <property type="component" value="Unassembled WGS sequence"/>
</dbReference>
<dbReference type="PANTHER" id="PTHR31121:SF2">
    <property type="entry name" value="MANNOSYLTRANSFERASE KTR5-RELATED"/>
    <property type="match status" value="1"/>
</dbReference>
<keyword evidence="6" id="KW-1185">Reference proteome</keyword>
<evidence type="ECO:0000256" key="2">
    <source>
        <dbReference type="ARBA" id="ARBA00022676"/>
    </source>
</evidence>
<evidence type="ECO:0000313" key="6">
    <source>
        <dbReference type="Proteomes" id="UP001301769"/>
    </source>
</evidence>
<reference evidence="5" key="1">
    <citation type="journal article" date="2023" name="Mol. Phylogenet. Evol.">
        <title>Genome-scale phylogeny and comparative genomics of the fungal order Sordariales.</title>
        <authorList>
            <person name="Hensen N."/>
            <person name="Bonometti L."/>
            <person name="Westerberg I."/>
            <person name="Brannstrom I.O."/>
            <person name="Guillou S."/>
            <person name="Cros-Aarteil S."/>
            <person name="Calhoun S."/>
            <person name="Haridas S."/>
            <person name="Kuo A."/>
            <person name="Mondo S."/>
            <person name="Pangilinan J."/>
            <person name="Riley R."/>
            <person name="LaButti K."/>
            <person name="Andreopoulos B."/>
            <person name="Lipzen A."/>
            <person name="Chen C."/>
            <person name="Yan M."/>
            <person name="Daum C."/>
            <person name="Ng V."/>
            <person name="Clum A."/>
            <person name="Steindorff A."/>
            <person name="Ohm R.A."/>
            <person name="Martin F."/>
            <person name="Silar P."/>
            <person name="Natvig D.O."/>
            <person name="Lalanne C."/>
            <person name="Gautier V."/>
            <person name="Ament-Velasquez S.L."/>
            <person name="Kruys A."/>
            <person name="Hutchinson M.I."/>
            <person name="Powell A.J."/>
            <person name="Barry K."/>
            <person name="Miller A.N."/>
            <person name="Grigoriev I.V."/>
            <person name="Debuchy R."/>
            <person name="Gladieux P."/>
            <person name="Hiltunen Thoren M."/>
            <person name="Johannesson H."/>
        </authorList>
    </citation>
    <scope>NUCLEOTIDE SEQUENCE</scope>
    <source>
        <strain evidence="5">PSN293</strain>
    </source>
</reference>
<dbReference type="AlphaFoldDB" id="A0AAN6YIQ8"/>
<evidence type="ECO:0000256" key="1">
    <source>
        <dbReference type="ARBA" id="ARBA00007677"/>
    </source>
</evidence>
<accession>A0AAN6YIQ8</accession>